<evidence type="ECO:0000256" key="1">
    <source>
        <dbReference type="ARBA" id="ARBA00001974"/>
    </source>
</evidence>
<dbReference type="Gene3D" id="3.50.50.60">
    <property type="entry name" value="FAD/NAD(P)-binding domain"/>
    <property type="match status" value="1"/>
</dbReference>
<dbReference type="Proteomes" id="UP000887226">
    <property type="component" value="Unassembled WGS sequence"/>
</dbReference>
<comment type="caution">
    <text evidence="6">The sequence shown here is derived from an EMBL/GenBank/DDBJ whole genome shotgun (WGS) entry which is preliminary data.</text>
</comment>
<keyword evidence="3" id="KW-0274">FAD</keyword>
<dbReference type="PANTHER" id="PTHR43004">
    <property type="entry name" value="TRK SYSTEM POTASSIUM UPTAKE PROTEIN"/>
    <property type="match status" value="1"/>
</dbReference>
<accession>A0A9P7Z5Y0</accession>
<dbReference type="InterPro" id="IPR002938">
    <property type="entry name" value="FAD-bd"/>
</dbReference>
<dbReference type="GO" id="GO:0016709">
    <property type="term" value="F:oxidoreductase activity, acting on paired donors, with incorporation or reduction of molecular oxygen, NAD(P)H as one donor, and incorporation of one atom of oxygen"/>
    <property type="evidence" value="ECO:0007669"/>
    <property type="project" value="UniProtKB-ARBA"/>
</dbReference>
<comment type="cofactor">
    <cofactor evidence="1">
        <name>FAD</name>
        <dbReference type="ChEBI" id="CHEBI:57692"/>
    </cofactor>
</comment>
<gene>
    <name evidence="6" type="ORF">BJ878DRAFT_533524</name>
</gene>
<evidence type="ECO:0000256" key="2">
    <source>
        <dbReference type="ARBA" id="ARBA00022630"/>
    </source>
</evidence>
<dbReference type="SUPFAM" id="SSF51905">
    <property type="entry name" value="FAD/NAD(P)-binding domain"/>
    <property type="match status" value="1"/>
</dbReference>
<keyword evidence="2" id="KW-0285">Flavoprotein</keyword>
<evidence type="ECO:0000313" key="6">
    <source>
        <dbReference type="EMBL" id="KAG9246009.1"/>
    </source>
</evidence>
<dbReference type="PANTHER" id="PTHR43004:SF19">
    <property type="entry name" value="BINDING MONOOXYGENASE, PUTATIVE (JCVI)-RELATED"/>
    <property type="match status" value="1"/>
</dbReference>
<name>A0A9P7Z5Y0_9HELO</name>
<keyword evidence="4" id="KW-0560">Oxidoreductase</keyword>
<dbReference type="InterPro" id="IPR036188">
    <property type="entry name" value="FAD/NAD-bd_sf"/>
</dbReference>
<evidence type="ECO:0000259" key="5">
    <source>
        <dbReference type="Pfam" id="PF01494"/>
    </source>
</evidence>
<keyword evidence="6" id="KW-0503">Monooxygenase</keyword>
<sequence>MSKAQIPVKIVGRGKVGPCASLFLTNHDIKSILVERHASTSIHPRLRGCNVSTIELYRELGLDEAIRKTGFGPQNRKVVGEQNPLFVNLVGNITPFAGTRGLQDLVDPVLLATARERDRDVRFYTEYVFFEQENEGVIVTVRDRSSVTETKVHADYMTAADGANSLIWREICVGSTGPASQRHFLTTIFEMDLAGYFRGREYSFLRIENPPIQKGEKAEDYAKARDEEIIRVALGLPGVDIKVKSISSWGPSMPPWTGYGVTSAVPNGKAGNALLETYDAERLPVDRLQAEESGALSYEHGLLQYKACEFFKATILRLPRASGLWYSYDFAAVRISSLDLFGKNFMMVAGTRGRAWLKSASETASIFDIDITVYTAVSEGELVCLAGSWESAS</sequence>
<dbReference type="EMBL" id="MU253821">
    <property type="protein sequence ID" value="KAG9246009.1"/>
    <property type="molecule type" value="Genomic_DNA"/>
</dbReference>
<proteinExistence type="predicted"/>
<organism evidence="6 7">
    <name type="scientific">Calycina marina</name>
    <dbReference type="NCBI Taxonomy" id="1763456"/>
    <lineage>
        <taxon>Eukaryota</taxon>
        <taxon>Fungi</taxon>
        <taxon>Dikarya</taxon>
        <taxon>Ascomycota</taxon>
        <taxon>Pezizomycotina</taxon>
        <taxon>Leotiomycetes</taxon>
        <taxon>Helotiales</taxon>
        <taxon>Pezizellaceae</taxon>
        <taxon>Calycina</taxon>
    </lineage>
</organism>
<dbReference type="Pfam" id="PF01494">
    <property type="entry name" value="FAD_binding_3"/>
    <property type="match status" value="1"/>
</dbReference>
<dbReference type="GO" id="GO:0071949">
    <property type="term" value="F:FAD binding"/>
    <property type="evidence" value="ECO:0007669"/>
    <property type="project" value="InterPro"/>
</dbReference>
<evidence type="ECO:0000256" key="4">
    <source>
        <dbReference type="ARBA" id="ARBA00023002"/>
    </source>
</evidence>
<keyword evidence="7" id="KW-1185">Reference proteome</keyword>
<dbReference type="AlphaFoldDB" id="A0A9P7Z5Y0"/>
<evidence type="ECO:0000313" key="7">
    <source>
        <dbReference type="Proteomes" id="UP000887226"/>
    </source>
</evidence>
<dbReference type="Gene3D" id="3.40.30.120">
    <property type="match status" value="1"/>
</dbReference>
<feature type="domain" description="FAD-binding" evidence="5">
    <location>
        <begin position="6"/>
        <end position="208"/>
    </location>
</feature>
<dbReference type="OrthoDB" id="2690153at2759"/>
<dbReference type="InterPro" id="IPR050641">
    <property type="entry name" value="RIFMO-like"/>
</dbReference>
<evidence type="ECO:0000256" key="3">
    <source>
        <dbReference type="ARBA" id="ARBA00022827"/>
    </source>
</evidence>
<protein>
    <submittedName>
        <fullName evidence="6">FAD-binding monooxygenase-like protein</fullName>
    </submittedName>
</protein>
<reference evidence="6" key="1">
    <citation type="journal article" date="2021" name="IMA Fungus">
        <title>Genomic characterization of three marine fungi, including Emericellopsis atlantica sp. nov. with signatures of a generalist lifestyle and marine biomass degradation.</title>
        <authorList>
            <person name="Hagestad O.C."/>
            <person name="Hou L."/>
            <person name="Andersen J.H."/>
            <person name="Hansen E.H."/>
            <person name="Altermark B."/>
            <person name="Li C."/>
            <person name="Kuhnert E."/>
            <person name="Cox R.J."/>
            <person name="Crous P.W."/>
            <person name="Spatafora J.W."/>
            <person name="Lail K."/>
            <person name="Amirebrahimi M."/>
            <person name="Lipzen A."/>
            <person name="Pangilinan J."/>
            <person name="Andreopoulos W."/>
            <person name="Hayes R.D."/>
            <person name="Ng V."/>
            <person name="Grigoriev I.V."/>
            <person name="Jackson S.A."/>
            <person name="Sutton T.D.S."/>
            <person name="Dobson A.D.W."/>
            <person name="Rama T."/>
        </authorList>
    </citation>
    <scope>NUCLEOTIDE SEQUENCE</scope>
    <source>
        <strain evidence="6">TRa3180A</strain>
    </source>
</reference>